<feature type="compositionally biased region" description="Basic and acidic residues" evidence="1">
    <location>
        <begin position="28"/>
        <end position="43"/>
    </location>
</feature>
<keyword evidence="4" id="KW-1185">Reference proteome</keyword>
<feature type="compositionally biased region" description="Polar residues" evidence="1">
    <location>
        <begin position="66"/>
        <end position="84"/>
    </location>
</feature>
<dbReference type="AlphaFoldDB" id="A0A409XGK8"/>
<evidence type="ECO:0000313" key="3">
    <source>
        <dbReference type="EMBL" id="PPQ89885.1"/>
    </source>
</evidence>
<dbReference type="InParanoid" id="A0A409XGK8"/>
<feature type="compositionally biased region" description="Polar residues" evidence="1">
    <location>
        <begin position="8"/>
        <end position="26"/>
    </location>
</feature>
<dbReference type="CDD" id="cd09917">
    <property type="entry name" value="F-box_SF"/>
    <property type="match status" value="1"/>
</dbReference>
<dbReference type="Gene3D" id="1.20.1280.50">
    <property type="match status" value="1"/>
</dbReference>
<dbReference type="InterPro" id="IPR036047">
    <property type="entry name" value="F-box-like_dom_sf"/>
</dbReference>
<evidence type="ECO:0000259" key="2">
    <source>
        <dbReference type="PROSITE" id="PS50181"/>
    </source>
</evidence>
<evidence type="ECO:0000313" key="4">
    <source>
        <dbReference type="Proteomes" id="UP000283269"/>
    </source>
</evidence>
<name>A0A409XGK8_PSICY</name>
<gene>
    <name evidence="3" type="ORF">CVT25_004807</name>
</gene>
<sequence>MPKRARKSSSSATLQAVTRTRQVSTRAKSKECIEALEEIRDSSSIDVGPSDNNVSAHERPRKKAKTSASGGHTSTSPQPASNGEEQTEVKEEMSLSLLPTMPHDILYEVLGHSHPKDLISLSRTSRQLREILLCNSAVWQRARERLDGPDCPSYTSEREWAVLLFVNICQLDIKVQLSKLEGYERRAKRSVKSGQADSLLDKFKEYHKAKIRLMHLTAPSYLSWRHTAFLNHKDGNA</sequence>
<dbReference type="Proteomes" id="UP000283269">
    <property type="component" value="Unassembled WGS sequence"/>
</dbReference>
<dbReference type="EMBL" id="NHYD01001791">
    <property type="protein sequence ID" value="PPQ89885.1"/>
    <property type="molecule type" value="Genomic_DNA"/>
</dbReference>
<reference evidence="3 4" key="1">
    <citation type="journal article" date="2018" name="Evol. Lett.">
        <title>Horizontal gene cluster transfer increased hallucinogenic mushroom diversity.</title>
        <authorList>
            <person name="Reynolds H.T."/>
            <person name="Vijayakumar V."/>
            <person name="Gluck-Thaler E."/>
            <person name="Korotkin H.B."/>
            <person name="Matheny P.B."/>
            <person name="Slot J.C."/>
        </authorList>
    </citation>
    <scope>NUCLEOTIDE SEQUENCE [LARGE SCALE GENOMIC DNA]</scope>
    <source>
        <strain evidence="3 4">2631</strain>
    </source>
</reference>
<dbReference type="PROSITE" id="PS50181">
    <property type="entry name" value="FBOX"/>
    <property type="match status" value="1"/>
</dbReference>
<feature type="region of interest" description="Disordered" evidence="1">
    <location>
        <begin position="1"/>
        <end position="92"/>
    </location>
</feature>
<organism evidence="3 4">
    <name type="scientific">Psilocybe cyanescens</name>
    <dbReference type="NCBI Taxonomy" id="93625"/>
    <lineage>
        <taxon>Eukaryota</taxon>
        <taxon>Fungi</taxon>
        <taxon>Dikarya</taxon>
        <taxon>Basidiomycota</taxon>
        <taxon>Agaricomycotina</taxon>
        <taxon>Agaricomycetes</taxon>
        <taxon>Agaricomycetidae</taxon>
        <taxon>Agaricales</taxon>
        <taxon>Agaricineae</taxon>
        <taxon>Strophariaceae</taxon>
        <taxon>Psilocybe</taxon>
    </lineage>
</organism>
<dbReference type="InterPro" id="IPR001810">
    <property type="entry name" value="F-box_dom"/>
</dbReference>
<accession>A0A409XGK8</accession>
<dbReference type="STRING" id="93625.A0A409XGK8"/>
<protein>
    <recommendedName>
        <fullName evidence="2">F-box domain-containing protein</fullName>
    </recommendedName>
</protein>
<feature type="domain" description="F-box" evidence="2">
    <location>
        <begin position="95"/>
        <end position="142"/>
    </location>
</feature>
<evidence type="ECO:0000256" key="1">
    <source>
        <dbReference type="SAM" id="MobiDB-lite"/>
    </source>
</evidence>
<dbReference type="Pfam" id="PF12937">
    <property type="entry name" value="F-box-like"/>
    <property type="match status" value="1"/>
</dbReference>
<feature type="compositionally biased region" description="Polar residues" evidence="1">
    <location>
        <begin position="44"/>
        <end position="55"/>
    </location>
</feature>
<dbReference type="SUPFAM" id="SSF81383">
    <property type="entry name" value="F-box domain"/>
    <property type="match status" value="1"/>
</dbReference>
<proteinExistence type="predicted"/>
<comment type="caution">
    <text evidence="3">The sequence shown here is derived from an EMBL/GenBank/DDBJ whole genome shotgun (WGS) entry which is preliminary data.</text>
</comment>
<dbReference type="OrthoDB" id="2322499at2759"/>